<sequence>MQSNKSSSYSTRRFLSTVALVGFSASTLVSAELAANTTGSATFGDITSGSNKCIVGKPNEYVSSDVVDWIWENRIGPNADLKVSSNKNVMLNKNWIFDHLVKNQGSLNYCVRWDGTTKLTKSVAAKFEAMLTRQYKEWNKWLIGYDCWPYNEIKIKVVGFAVRDAKLLDWSDDSLGKIYEGELDPDGVPMCTQSCYRFYDQGINGWSDTSACTAQPYDISLWPHEGLDGGMGYDWGQEVNMENMLASLDSEVSTIVAHEIGHGFGLPDFYEKINQPPSGLPACIMDAGASMSVTPADGWMLRRVLENVKSRYNF</sequence>
<reference evidence="3" key="1">
    <citation type="submission" date="2017-03" db="EMBL/GenBank/DDBJ databases">
        <title>Phytopthora megakarya and P. palmivora, two closely related causual agents of cacao black pod achieved similar genome size and gene model numbers by different mechanisms.</title>
        <authorList>
            <person name="Ali S."/>
            <person name="Shao J."/>
            <person name="Larry D.J."/>
            <person name="Kronmiller B."/>
            <person name="Shen D."/>
            <person name="Strem M.D."/>
            <person name="Melnick R.L."/>
            <person name="Guiltinan M.J."/>
            <person name="Tyler B.M."/>
            <person name="Meinhardt L.W."/>
            <person name="Bailey B.A."/>
        </authorList>
    </citation>
    <scope>NUCLEOTIDE SEQUENCE [LARGE SCALE GENOMIC DNA]</scope>
    <source>
        <strain evidence="3">zdho120</strain>
    </source>
</reference>
<comment type="caution">
    <text evidence="2">The sequence shown here is derived from an EMBL/GenBank/DDBJ whole genome shotgun (WGS) entry which is preliminary data.</text>
</comment>
<dbReference type="PANTHER" id="PTHR35606:SF4">
    <property type="entry name" value="CELLULOSE-BINDING FAMILY II PROTEIN"/>
    <property type="match status" value="1"/>
</dbReference>
<dbReference type="SUPFAM" id="SSF55486">
    <property type="entry name" value="Metalloproteases ('zincins'), catalytic domain"/>
    <property type="match status" value="1"/>
</dbReference>
<evidence type="ECO:0000256" key="1">
    <source>
        <dbReference type="SAM" id="SignalP"/>
    </source>
</evidence>
<keyword evidence="1" id="KW-0732">Signal</keyword>
<dbReference type="OrthoDB" id="70316at2759"/>
<protein>
    <submittedName>
        <fullName evidence="2">Neutral zinc metallopeptidase</fullName>
    </submittedName>
</protein>
<feature type="signal peptide" evidence="1">
    <location>
        <begin position="1"/>
        <end position="31"/>
    </location>
</feature>
<evidence type="ECO:0000313" key="2">
    <source>
        <dbReference type="EMBL" id="OWZ12121.1"/>
    </source>
</evidence>
<gene>
    <name evidence="2" type="ORF">PHMEG_00014766</name>
</gene>
<dbReference type="PANTHER" id="PTHR35606">
    <property type="entry name" value="CELLULOSE-BINDING FAMILY II PROTEIN"/>
    <property type="match status" value="1"/>
</dbReference>
<dbReference type="EMBL" id="NBNE01001934">
    <property type="protein sequence ID" value="OWZ12121.1"/>
    <property type="molecule type" value="Genomic_DNA"/>
</dbReference>
<dbReference type="Proteomes" id="UP000198211">
    <property type="component" value="Unassembled WGS sequence"/>
</dbReference>
<feature type="chain" id="PRO_5013053369" evidence="1">
    <location>
        <begin position="32"/>
        <end position="314"/>
    </location>
</feature>
<proteinExistence type="predicted"/>
<name>A0A225W2Y7_9STRA</name>
<dbReference type="AlphaFoldDB" id="A0A225W2Y7"/>
<accession>A0A225W2Y7</accession>
<organism evidence="2 3">
    <name type="scientific">Phytophthora megakarya</name>
    <dbReference type="NCBI Taxonomy" id="4795"/>
    <lineage>
        <taxon>Eukaryota</taxon>
        <taxon>Sar</taxon>
        <taxon>Stramenopiles</taxon>
        <taxon>Oomycota</taxon>
        <taxon>Peronosporomycetes</taxon>
        <taxon>Peronosporales</taxon>
        <taxon>Peronosporaceae</taxon>
        <taxon>Phytophthora</taxon>
    </lineage>
</organism>
<evidence type="ECO:0000313" key="3">
    <source>
        <dbReference type="Proteomes" id="UP000198211"/>
    </source>
</evidence>
<keyword evidence="3" id="KW-1185">Reference proteome</keyword>